<evidence type="ECO:0000259" key="1">
    <source>
        <dbReference type="Pfam" id="PF00534"/>
    </source>
</evidence>
<comment type="caution">
    <text evidence="2">The sequence shown here is derived from an EMBL/GenBank/DDBJ whole genome shotgun (WGS) entry which is preliminary data.</text>
</comment>
<reference evidence="2 3" key="1">
    <citation type="submission" date="2020-08" db="EMBL/GenBank/DDBJ databases">
        <title>Genomic Encyclopedia of Type Strains, Phase IV (KMG-IV): sequencing the most valuable type-strain genomes for metagenomic binning, comparative biology and taxonomic classification.</title>
        <authorList>
            <person name="Goeker M."/>
        </authorList>
    </citation>
    <scope>NUCLEOTIDE SEQUENCE [LARGE SCALE GENOMIC DNA]</scope>
    <source>
        <strain evidence="2 3">DSM 100734</strain>
    </source>
</reference>
<sequence length="785" mass="87089">MGLWQSWAFVINYAHGHRLPSIGSFAMTQLKNIAFIGNSLPRRCGIATFTTDLQQAVTKAPVHVATAIVAMTDHGHVYEYPPEVRLSIADDNRDDYIQGADVLNAGNFDVACLQHEFGIFGGEDGDHIVELLSRLKMPIVTTLHTVLAEPSPGQRRVLNKIVDRSAKVIVMAEKGRTLLSEVYHVPDDKIEVVAHGIPDMPFSDPTTSKAGLGFDGRSVILTFGLLSPNKGIEVMIDAMPLILKSRPDAVYVILGATHPNLVLDQGETYRESLMKRVKDLGIDESVVFLDRFVDKATLMDFISMCDVYATPYLNEAQMTSGTLAYSFGLGKAVVSTPYWHARELLADGRGVLVPFGDSTAIGREIASILTDDRRRDAMRLRAYQTSRPMTWQKTAERYLALFSEVTLRNPVRPPPPANVVVGTHPAPSEPQLDHFLSMCDDTGLFQHAVYSVPDRSHGYCVDDNARALLLSVALNEPGERLLPEALTSRFASFVQHAWNPDEKHFRNFMGFDRRWLETKGSQDSHCRTLWALGECARSDASASRRAWATGLFSRALPTVQSFGSPRAWAFALLGLDGYCAVSPHDLLAHQIRLTLADRLMDIFHRVEKKGWIWFEEGLSYDNARLPQALILTGLSAERHDYVAAGLKSLHWLTTVQTNPEGQFRPVGTDGFTDQTREVRHFDQQPLEATATIAACYAAWRVGHDITWENEAAKAFAWFLGSNDLSLPVVDVETGSCRDGLHPTRLNENRGGESVVTYLLGLVEFRKLLRASSHALTFAPLRALTA</sequence>
<dbReference type="PANTHER" id="PTHR12526">
    <property type="entry name" value="GLYCOSYLTRANSFERASE"/>
    <property type="match status" value="1"/>
</dbReference>
<organism evidence="2 3">
    <name type="scientific">Rhizobium wenxiniae</name>
    <dbReference type="NCBI Taxonomy" id="1737357"/>
    <lineage>
        <taxon>Bacteria</taxon>
        <taxon>Pseudomonadati</taxon>
        <taxon>Pseudomonadota</taxon>
        <taxon>Alphaproteobacteria</taxon>
        <taxon>Hyphomicrobiales</taxon>
        <taxon>Rhizobiaceae</taxon>
        <taxon>Rhizobium/Agrobacterium group</taxon>
        <taxon>Rhizobium</taxon>
    </lineage>
</organism>
<dbReference type="EMBL" id="JACHEG010000016">
    <property type="protein sequence ID" value="MBB6166216.1"/>
    <property type="molecule type" value="Genomic_DNA"/>
</dbReference>
<dbReference type="GO" id="GO:0016757">
    <property type="term" value="F:glycosyltransferase activity"/>
    <property type="evidence" value="ECO:0007669"/>
    <property type="project" value="InterPro"/>
</dbReference>
<keyword evidence="2" id="KW-0808">Transferase</keyword>
<dbReference type="Pfam" id="PF00534">
    <property type="entry name" value="Glycos_transf_1"/>
    <property type="match status" value="1"/>
</dbReference>
<proteinExistence type="predicted"/>
<gene>
    <name evidence="2" type="ORF">HNQ72_006067</name>
</gene>
<dbReference type="PANTHER" id="PTHR12526:SF572">
    <property type="entry name" value="BLL5144 PROTEIN"/>
    <property type="match status" value="1"/>
</dbReference>
<protein>
    <submittedName>
        <fullName evidence="2">Glycosyltransferase involved in cell wall biosynthesis</fullName>
    </submittedName>
</protein>
<dbReference type="SUPFAM" id="SSF53756">
    <property type="entry name" value="UDP-Glycosyltransferase/glycogen phosphorylase"/>
    <property type="match status" value="1"/>
</dbReference>
<feature type="domain" description="Glycosyl transferase family 1" evidence="1">
    <location>
        <begin position="214"/>
        <end position="384"/>
    </location>
</feature>
<evidence type="ECO:0000313" key="2">
    <source>
        <dbReference type="EMBL" id="MBB6166216.1"/>
    </source>
</evidence>
<dbReference type="AlphaFoldDB" id="A0A7W9YCQ8"/>
<dbReference type="Gene3D" id="3.40.50.2000">
    <property type="entry name" value="Glycogen Phosphorylase B"/>
    <property type="match status" value="2"/>
</dbReference>
<dbReference type="InterPro" id="IPR001296">
    <property type="entry name" value="Glyco_trans_1"/>
</dbReference>
<dbReference type="Proteomes" id="UP000547879">
    <property type="component" value="Unassembled WGS sequence"/>
</dbReference>
<keyword evidence="3" id="KW-1185">Reference proteome</keyword>
<evidence type="ECO:0000313" key="3">
    <source>
        <dbReference type="Proteomes" id="UP000547879"/>
    </source>
</evidence>
<accession>A0A7W9YCQ8</accession>
<dbReference type="CDD" id="cd03822">
    <property type="entry name" value="GT4_mannosyltransferase-like"/>
    <property type="match status" value="1"/>
</dbReference>
<name>A0A7W9YCQ8_9HYPH</name>